<dbReference type="PANTHER" id="PTHR43646:SF2">
    <property type="entry name" value="GLYCOSYLTRANSFERASE 2-LIKE DOMAIN-CONTAINING PROTEIN"/>
    <property type="match status" value="1"/>
</dbReference>
<organism evidence="11 13">
    <name type="scientific">Rubrobacter radiotolerans</name>
    <name type="common">Arthrobacter radiotolerans</name>
    <dbReference type="NCBI Taxonomy" id="42256"/>
    <lineage>
        <taxon>Bacteria</taxon>
        <taxon>Bacillati</taxon>
        <taxon>Actinomycetota</taxon>
        <taxon>Rubrobacteria</taxon>
        <taxon>Rubrobacterales</taxon>
        <taxon>Rubrobacteraceae</taxon>
        <taxon>Rubrobacter</taxon>
    </lineage>
</organism>
<comment type="pathway">
    <text evidence="7">Carotenoid biosynthesis; staphyloxanthin biosynthesis; staphyloxanthin from farnesyl diphosphate: step 4/5.</text>
</comment>
<dbReference type="HOGENOM" id="CLU_025996_17_6_11"/>
<evidence type="ECO:0000256" key="3">
    <source>
        <dbReference type="ARBA" id="ARBA00022676"/>
    </source>
</evidence>
<keyword evidence="2" id="KW-1003">Cell membrane</keyword>
<dbReference type="SUPFAM" id="SSF53448">
    <property type="entry name" value="Nucleotide-diphospho-sugar transferases"/>
    <property type="match status" value="1"/>
</dbReference>
<dbReference type="GO" id="GO:0005886">
    <property type="term" value="C:plasma membrane"/>
    <property type="evidence" value="ECO:0007669"/>
    <property type="project" value="UniProtKB-SubCell"/>
</dbReference>
<evidence type="ECO:0000256" key="2">
    <source>
        <dbReference type="ARBA" id="ARBA00022475"/>
    </source>
</evidence>
<evidence type="ECO:0000313" key="11">
    <source>
        <dbReference type="EMBL" id="AHY46217.1"/>
    </source>
</evidence>
<protein>
    <recommendedName>
        <fullName evidence="9">4,4'-diaponeurosporenoate glycosyltransferase</fullName>
    </recommendedName>
</protein>
<feature type="domain" description="Glycosyltransferase 2-like" evidence="10">
    <location>
        <begin position="5"/>
        <end position="157"/>
    </location>
</feature>
<dbReference type="InterPro" id="IPR029044">
    <property type="entry name" value="Nucleotide-diphossugar_trans"/>
</dbReference>
<evidence type="ECO:0000256" key="7">
    <source>
        <dbReference type="ARBA" id="ARBA00037904"/>
    </source>
</evidence>
<dbReference type="Pfam" id="PF00535">
    <property type="entry name" value="Glycos_transf_2"/>
    <property type="match status" value="1"/>
</dbReference>
<dbReference type="InterPro" id="IPR001173">
    <property type="entry name" value="Glyco_trans_2-like"/>
</dbReference>
<evidence type="ECO:0000256" key="4">
    <source>
        <dbReference type="ARBA" id="ARBA00022679"/>
    </source>
</evidence>
<dbReference type="STRING" id="42256.RradSPS_0934"/>
<evidence type="ECO:0000256" key="5">
    <source>
        <dbReference type="ARBA" id="ARBA00023136"/>
    </source>
</evidence>
<dbReference type="GO" id="GO:0016757">
    <property type="term" value="F:glycosyltransferase activity"/>
    <property type="evidence" value="ECO:0007669"/>
    <property type="project" value="UniProtKB-KW"/>
</dbReference>
<dbReference type="RefSeq" id="WP_159449892.1">
    <property type="nucleotide sequence ID" value="NZ_CP007514.1"/>
</dbReference>
<keyword evidence="4 11" id="KW-0808">Transferase</keyword>
<evidence type="ECO:0000256" key="1">
    <source>
        <dbReference type="ARBA" id="ARBA00004236"/>
    </source>
</evidence>
<sequence>MPKVSVIVPALNEEGYIDDLLRDLAAQTRPAAEVIVVDAGSSDGTVEAVENSPVGARLVHGSRPVANGRNLGAGQAQGDLLVFLDADVRLERDFLQRFVEEIERRGLDLACPHYTSGDSSRAARELFWAISALLRLFERVLPSGAGACIAVRREVFETSRGFDPEMKFEDVEFVRRLARGRRFGITDQAVRVSDRRFLQEGEARTALRYSLLTLLFALGRFRWANLMDYEFGRYGEGRAGR</sequence>
<dbReference type="Proteomes" id="UP000025229">
    <property type="component" value="Chromosome"/>
</dbReference>
<comment type="similarity">
    <text evidence="8">Belongs to the glycosyltransferase 2 family. CrtQ subfamily.</text>
</comment>
<dbReference type="Proteomes" id="UP001281130">
    <property type="component" value="Unassembled WGS sequence"/>
</dbReference>
<proteinExistence type="inferred from homology"/>
<evidence type="ECO:0000259" key="10">
    <source>
        <dbReference type="Pfam" id="PF00535"/>
    </source>
</evidence>
<name>A0A023X170_RUBRA</name>
<evidence type="ECO:0000256" key="8">
    <source>
        <dbReference type="ARBA" id="ARBA00038120"/>
    </source>
</evidence>
<comment type="function">
    <text evidence="6">Catalyzes the glycosylation of 4,4'-diaponeurosporenoate, i.e. the esterification of glucose at the C1'' position with the carboxyl group of 4,4'-diaponeurosporenic acid, to form glycosyl-4,4'-diaponeurosporenoate. This is a step in the biosynthesis of staphyloxanthin, an orange pigment present in most staphylococci strains.</text>
</comment>
<dbReference type="AlphaFoldDB" id="A0A023X170"/>
<dbReference type="EMBL" id="CP007514">
    <property type="protein sequence ID" value="AHY46217.1"/>
    <property type="molecule type" value="Genomic_DNA"/>
</dbReference>
<evidence type="ECO:0000256" key="6">
    <source>
        <dbReference type="ARBA" id="ARBA00037281"/>
    </source>
</evidence>
<evidence type="ECO:0000256" key="9">
    <source>
        <dbReference type="ARBA" id="ARBA00040345"/>
    </source>
</evidence>
<reference evidence="11 13" key="1">
    <citation type="submission" date="2014-03" db="EMBL/GenBank/DDBJ databases">
        <title>Complete genome sequence of the Radio-Resistant Rubrobacter radiotolerans RSPS-4.</title>
        <authorList>
            <person name="Egas C.C."/>
            <person name="Barroso C.C."/>
            <person name="Froufe H.J.C."/>
            <person name="Pacheco J.J."/>
            <person name="Albuquerque L.L."/>
            <person name="da Costa M.M.S."/>
        </authorList>
    </citation>
    <scope>NUCLEOTIDE SEQUENCE [LARGE SCALE GENOMIC DNA]</scope>
    <source>
        <strain evidence="11 13">RSPS-4</strain>
    </source>
</reference>
<dbReference type="KEGG" id="rrd:RradSPS_0934"/>
<accession>A0A023X170</accession>
<reference evidence="12" key="2">
    <citation type="submission" date="2023-11" db="EMBL/GenBank/DDBJ databases">
        <title>MicrobeMod: A computational toolkit for identifying prokaryotic methylation and restriction-modification with nanopore sequencing.</title>
        <authorList>
            <person name="Crits-Christoph A."/>
            <person name="Kang S.C."/>
            <person name="Lee H."/>
            <person name="Ostrov N."/>
        </authorList>
    </citation>
    <scope>NUCLEOTIDE SEQUENCE</scope>
    <source>
        <strain evidence="12">ATCC 51242</strain>
    </source>
</reference>
<evidence type="ECO:0000313" key="13">
    <source>
        <dbReference type="Proteomes" id="UP000025229"/>
    </source>
</evidence>
<keyword evidence="13" id="KW-1185">Reference proteome</keyword>
<keyword evidence="5" id="KW-0472">Membrane</keyword>
<dbReference type="eggNOG" id="COG1216">
    <property type="taxonomic scope" value="Bacteria"/>
</dbReference>
<gene>
    <name evidence="11" type="ORF">RradSPS_0934</name>
    <name evidence="12" type="ORF">SIL72_06225</name>
</gene>
<dbReference type="EMBL" id="JAWXXX010000001">
    <property type="protein sequence ID" value="MDX5893625.1"/>
    <property type="molecule type" value="Genomic_DNA"/>
</dbReference>
<keyword evidence="3 12" id="KW-0328">Glycosyltransferase</keyword>
<evidence type="ECO:0000313" key="12">
    <source>
        <dbReference type="EMBL" id="MDX5893625.1"/>
    </source>
</evidence>
<dbReference type="PANTHER" id="PTHR43646">
    <property type="entry name" value="GLYCOSYLTRANSFERASE"/>
    <property type="match status" value="1"/>
</dbReference>
<comment type="subcellular location">
    <subcellularLocation>
        <location evidence="1">Cell membrane</location>
    </subcellularLocation>
</comment>
<dbReference type="Gene3D" id="3.90.550.10">
    <property type="entry name" value="Spore Coat Polysaccharide Biosynthesis Protein SpsA, Chain A"/>
    <property type="match status" value="1"/>
</dbReference>